<reference evidence="3" key="1">
    <citation type="submission" date="2022-01" db="UniProtKB">
        <authorList>
            <consortium name="EnsemblMetazoa"/>
        </authorList>
    </citation>
    <scope>IDENTIFICATION</scope>
</reference>
<dbReference type="EnsemblMetazoa" id="XM_014398904.2">
    <property type="protein sequence ID" value="XP_014254390.1"/>
    <property type="gene ID" value="LOC106669427"/>
</dbReference>
<accession>A0A8I6RZA9</accession>
<dbReference type="SUPFAM" id="SSF54695">
    <property type="entry name" value="POZ domain"/>
    <property type="match status" value="1"/>
</dbReference>
<dbReference type="PANTHER" id="PTHR23312">
    <property type="entry name" value="ARMC5 ARMADILLO REPEAT-CONTAINING -RELATED"/>
    <property type="match status" value="1"/>
</dbReference>
<dbReference type="InterPro" id="IPR016024">
    <property type="entry name" value="ARM-type_fold"/>
</dbReference>
<dbReference type="Gene3D" id="3.30.710.10">
    <property type="entry name" value="Potassium Channel Kv1.1, Chain A"/>
    <property type="match status" value="1"/>
</dbReference>
<evidence type="ECO:0000313" key="4">
    <source>
        <dbReference type="Proteomes" id="UP000494040"/>
    </source>
</evidence>
<dbReference type="KEGG" id="clec:106669427"/>
<dbReference type="InterPro" id="IPR055445">
    <property type="entry name" value="ARM_ARMC5"/>
</dbReference>
<dbReference type="PANTHER" id="PTHR23312:SF8">
    <property type="entry name" value="ARMADILLO REPEAT-CONTAINING PROTEIN 5"/>
    <property type="match status" value="1"/>
</dbReference>
<protein>
    <recommendedName>
        <fullName evidence="2">BTB domain-containing protein</fullName>
    </recommendedName>
</protein>
<dbReference type="InterPro" id="IPR011989">
    <property type="entry name" value="ARM-like"/>
</dbReference>
<dbReference type="GeneID" id="106669427"/>
<dbReference type="PROSITE" id="PS50097">
    <property type="entry name" value="BTB"/>
    <property type="match status" value="1"/>
</dbReference>
<dbReference type="OrthoDB" id="6086604at2759"/>
<dbReference type="AlphaFoldDB" id="A0A8I6RZA9"/>
<dbReference type="RefSeq" id="XP_014254390.1">
    <property type="nucleotide sequence ID" value="XM_014398904.2"/>
</dbReference>
<keyword evidence="4" id="KW-1185">Reference proteome</keyword>
<feature type="compositionally biased region" description="Basic and acidic residues" evidence="1">
    <location>
        <begin position="8"/>
        <end position="27"/>
    </location>
</feature>
<dbReference type="Gene3D" id="1.25.10.10">
    <property type="entry name" value="Leucine-rich Repeat Variant"/>
    <property type="match status" value="1"/>
</dbReference>
<dbReference type="SMART" id="SM00185">
    <property type="entry name" value="ARM"/>
    <property type="match status" value="2"/>
</dbReference>
<name>A0A8I6RZA9_CIMLE</name>
<evidence type="ECO:0000256" key="1">
    <source>
        <dbReference type="SAM" id="MobiDB-lite"/>
    </source>
</evidence>
<dbReference type="Proteomes" id="UP000494040">
    <property type="component" value="Unassembled WGS sequence"/>
</dbReference>
<feature type="region of interest" description="Disordered" evidence="1">
    <location>
        <begin position="386"/>
        <end position="436"/>
    </location>
</feature>
<dbReference type="Pfam" id="PF24768">
    <property type="entry name" value="ARM_ARMC5"/>
    <property type="match status" value="1"/>
</dbReference>
<dbReference type="InterPro" id="IPR000210">
    <property type="entry name" value="BTB/POZ_dom"/>
</dbReference>
<evidence type="ECO:0000259" key="2">
    <source>
        <dbReference type="PROSITE" id="PS50097"/>
    </source>
</evidence>
<organism evidence="3 4">
    <name type="scientific">Cimex lectularius</name>
    <name type="common">Bed bug</name>
    <name type="synonym">Acanthia lectularia</name>
    <dbReference type="NCBI Taxonomy" id="79782"/>
    <lineage>
        <taxon>Eukaryota</taxon>
        <taxon>Metazoa</taxon>
        <taxon>Ecdysozoa</taxon>
        <taxon>Arthropoda</taxon>
        <taxon>Hexapoda</taxon>
        <taxon>Insecta</taxon>
        <taxon>Pterygota</taxon>
        <taxon>Neoptera</taxon>
        <taxon>Paraneoptera</taxon>
        <taxon>Hemiptera</taxon>
        <taxon>Heteroptera</taxon>
        <taxon>Panheteroptera</taxon>
        <taxon>Cimicomorpha</taxon>
        <taxon>Cimicidae</taxon>
        <taxon>Cimex</taxon>
    </lineage>
</organism>
<dbReference type="OMA" id="ANSCHEL"/>
<feature type="domain" description="BTB" evidence="2">
    <location>
        <begin position="662"/>
        <end position="721"/>
    </location>
</feature>
<proteinExistence type="predicted"/>
<dbReference type="GO" id="GO:0005829">
    <property type="term" value="C:cytosol"/>
    <property type="evidence" value="ECO:0007669"/>
    <property type="project" value="TreeGrafter"/>
</dbReference>
<feature type="region of interest" description="Disordered" evidence="1">
    <location>
        <begin position="1"/>
        <end position="27"/>
    </location>
</feature>
<dbReference type="SUPFAM" id="SSF48371">
    <property type="entry name" value="ARM repeat"/>
    <property type="match status" value="1"/>
</dbReference>
<sequence>MEVEEEKTDISDKGDATGDEDVSKKETVSKEKLNIVLNKLRSSSSKDIFRALHYIRNRVINKNSGINAFHQCGGIKQLMKMLSSNNEDIQSLVLSILGNCCCHLIKNETFCDELLINGLPEKLTVLLKKTINAKIHRRVCRLIGNMAQSHRLARELHKSNISLYVVPILRSAECIELQQTAITAIKWLWKTDKYHYEMLRIAAVKTVASYLDTENEQLLKTILQTLVVFTQPCVDLTALQITGNGNGYVSIVSKINLPIVRVLICNLSHSPPARVELSKAGVVPSIIDRLEGGGKIDSYLITSLCLLCRESMIRASLRKTPSGFKTILSLLMNPKAKPFYLELLSAISQFNYDKPSLIIMIKGGLINVLVERLSEYTKAYGSPHQESVPASVAPMSPSSPSSPWSSPSSPPMNATTSDSGMYSPRCITPDSDSGSSSPYVHFPKFYFDTYPEGHLGVDGCIVEILSQITYLQIPLACLASKTTINTFLDYMVGLKYPQSKQNYIKATKALSSIVRCKHYFNILLGGESILAIERSLCRALHPDCWECKRLRETGREVLNELGTAAQSGLGEGELTYRLATVSDNVRESVSLAIPHVIKQPNLLNSLLFGHNALKYLLDSLITRIDEAVPSLHNLFTSLSIKNPQVPFEICQQCEVASMRKESNISFSLDDGSRVMANKESLSHSCPVFEAMFRGGFVESKQSTVHITDMSMDCLSHLTRVINEYCSCVLPKDLSTLLEMITATDRFLLPDLTSKILSVVMNSTLSHSTCSAIYDWSVTIGQQLSIGANIPCQVIKYLFVADMPSSCRVNATRLILEGNCAQKFTQDLTDIIKTRLQHYTKNQRFINYKMV</sequence>
<dbReference type="CTD" id="43513"/>
<dbReference type="InterPro" id="IPR000225">
    <property type="entry name" value="Armadillo"/>
</dbReference>
<dbReference type="InterPro" id="IPR011333">
    <property type="entry name" value="SKP1/BTB/POZ_sf"/>
</dbReference>
<dbReference type="GO" id="GO:0009653">
    <property type="term" value="P:anatomical structure morphogenesis"/>
    <property type="evidence" value="ECO:0007669"/>
    <property type="project" value="TreeGrafter"/>
</dbReference>
<evidence type="ECO:0000313" key="3">
    <source>
        <dbReference type="EnsemblMetazoa" id="XP_014254390.1"/>
    </source>
</evidence>
<dbReference type="Pfam" id="PF00651">
    <property type="entry name" value="BTB"/>
    <property type="match status" value="1"/>
</dbReference>
<feature type="compositionally biased region" description="Low complexity" evidence="1">
    <location>
        <begin position="387"/>
        <end position="407"/>
    </location>
</feature>